<comment type="caution">
    <text evidence="1">The sequence shown here is derived from an EMBL/GenBank/DDBJ whole genome shotgun (WGS) entry which is preliminary data.</text>
</comment>
<evidence type="ECO:0000313" key="2">
    <source>
        <dbReference type="Proteomes" id="UP001258017"/>
    </source>
</evidence>
<reference evidence="1" key="1">
    <citation type="submission" date="2021-08" db="EMBL/GenBank/DDBJ databases">
        <authorList>
            <person name="Misof B."/>
            <person name="Oliver O."/>
            <person name="Podsiadlowski L."/>
            <person name="Donath A."/>
            <person name="Peters R."/>
            <person name="Mayer C."/>
            <person name="Rust J."/>
            <person name="Gunkel S."/>
            <person name="Lesny P."/>
            <person name="Martin S."/>
            <person name="Oeyen J.P."/>
            <person name="Petersen M."/>
            <person name="Panagiotis P."/>
            <person name="Wilbrandt J."/>
            <person name="Tanja T."/>
        </authorList>
    </citation>
    <scope>NUCLEOTIDE SEQUENCE</scope>
    <source>
        <strain evidence="1">GBR_01_08_01A</strain>
        <tissue evidence="1">Thorax + abdomen</tissue>
    </source>
</reference>
<protein>
    <submittedName>
        <fullName evidence="1">Uncharacterized protein</fullName>
    </submittedName>
</protein>
<sequence>MRGSNLSESAIVVFANLHWLARGQYRYYLWKRKSLNLSSFYARRRSESNLSKLNGRELSWKSSAQLVANEVCGRSCQGWNDRCPTIWEVTSQDICFFLITDSSIKLFGVHALHKCP</sequence>
<dbReference type="AlphaFoldDB" id="A0AAD9VPE7"/>
<dbReference type="Proteomes" id="UP001258017">
    <property type="component" value="Unassembled WGS sequence"/>
</dbReference>
<dbReference type="EMBL" id="JAIFRP010000031">
    <property type="protein sequence ID" value="KAK2582123.1"/>
    <property type="molecule type" value="Genomic_DNA"/>
</dbReference>
<accession>A0AAD9VPE7</accession>
<keyword evidence="2" id="KW-1185">Reference proteome</keyword>
<organism evidence="1 2">
    <name type="scientific">Odynerus spinipes</name>
    <dbReference type="NCBI Taxonomy" id="1348599"/>
    <lineage>
        <taxon>Eukaryota</taxon>
        <taxon>Metazoa</taxon>
        <taxon>Ecdysozoa</taxon>
        <taxon>Arthropoda</taxon>
        <taxon>Hexapoda</taxon>
        <taxon>Insecta</taxon>
        <taxon>Pterygota</taxon>
        <taxon>Neoptera</taxon>
        <taxon>Endopterygota</taxon>
        <taxon>Hymenoptera</taxon>
        <taxon>Apocrita</taxon>
        <taxon>Aculeata</taxon>
        <taxon>Vespoidea</taxon>
        <taxon>Vespidae</taxon>
        <taxon>Eumeninae</taxon>
        <taxon>Odynerus</taxon>
    </lineage>
</organism>
<gene>
    <name evidence="1" type="ORF">KPH14_004491</name>
</gene>
<reference evidence="1" key="2">
    <citation type="journal article" date="2023" name="Commun. Biol.">
        <title>Intrasexual cuticular hydrocarbon dimorphism in a wasp sheds light on hydrocarbon biosynthesis genes in Hymenoptera.</title>
        <authorList>
            <person name="Moris V.C."/>
            <person name="Podsiadlowski L."/>
            <person name="Martin S."/>
            <person name="Oeyen J.P."/>
            <person name="Donath A."/>
            <person name="Petersen M."/>
            <person name="Wilbrandt J."/>
            <person name="Misof B."/>
            <person name="Liedtke D."/>
            <person name="Thamm M."/>
            <person name="Scheiner R."/>
            <person name="Schmitt T."/>
            <person name="Niehuis O."/>
        </authorList>
    </citation>
    <scope>NUCLEOTIDE SEQUENCE</scope>
    <source>
        <strain evidence="1">GBR_01_08_01A</strain>
    </source>
</reference>
<evidence type="ECO:0000313" key="1">
    <source>
        <dbReference type="EMBL" id="KAK2582123.1"/>
    </source>
</evidence>
<name>A0AAD9VPE7_9HYME</name>
<proteinExistence type="predicted"/>